<evidence type="ECO:0000313" key="2">
    <source>
        <dbReference type="EMBL" id="QHH09754.1"/>
    </source>
</evidence>
<reference evidence="1" key="1">
    <citation type="journal article" date="2018" name="Genome Biol.">
        <title>SKESA: strategic k-mer extension for scrupulous assemblies.</title>
        <authorList>
            <person name="Souvorov A."/>
            <person name="Agarwala R."/>
            <person name="Lipman D.J."/>
        </authorList>
    </citation>
    <scope>NUCLEOTIDE SEQUENCE</scope>
    <source>
        <strain evidence="1">1930</strain>
    </source>
</reference>
<protein>
    <submittedName>
        <fullName evidence="1">Uncharacterized protein</fullName>
    </submittedName>
</protein>
<dbReference type="EMBL" id="CP034298">
    <property type="protein sequence ID" value="QHH09754.1"/>
    <property type="molecule type" value="Genomic_DNA"/>
</dbReference>
<dbReference type="AlphaFoldDB" id="A0A7Z2MSU5"/>
<evidence type="ECO:0000313" key="3">
    <source>
        <dbReference type="Proteomes" id="UP000464718"/>
    </source>
</evidence>
<gene>
    <name evidence="2" type="ORF">EHC69_10430</name>
    <name evidence="1" type="ORF">I7278_26745</name>
</gene>
<proteinExistence type="predicted"/>
<sequence>MNKEIEIRIHEIREILANFGKSDFDWRTAFSSSSGFPNGCCGDATDLIGLYLSKYYELESTYVCGKGLGNNPNQSHAWLLCQGYIIDITADQFNAKGYKLASVIIEKQSQFHDSFDTYKSHPFSANQLKDTGIPSVLAKVVSELHKSKVAL</sequence>
<reference evidence="1" key="3">
    <citation type="submission" date="2019-12" db="EMBL/GenBank/DDBJ databases">
        <authorList>
            <consortium name="NCBI Pathogen Detection Project"/>
        </authorList>
    </citation>
    <scope>NUCLEOTIDE SEQUENCE</scope>
    <source>
        <strain evidence="1">1930</strain>
    </source>
</reference>
<dbReference type="EMBL" id="DACQKT010000048">
    <property type="protein sequence ID" value="HAS6680360.1"/>
    <property type="molecule type" value="Genomic_DNA"/>
</dbReference>
<evidence type="ECO:0000313" key="1">
    <source>
        <dbReference type="EMBL" id="HAS6680360.1"/>
    </source>
</evidence>
<reference evidence="2 3" key="2">
    <citation type="submission" date="2018-12" db="EMBL/GenBank/DDBJ databases">
        <title>Genomic insights into the evolutionary origins and pathogenicity of five Vibrio parahaemolyticus strains isolated from the shrimp with acute hepatopancreatic necrosis disease (AHPND).</title>
        <authorList>
            <person name="Yang Q."/>
            <person name="Dong X."/>
            <person name="Xie G."/>
            <person name="Fu S."/>
            <person name="Zou P."/>
            <person name="Sun J."/>
            <person name="Wang Y."/>
            <person name="Huang J."/>
        </authorList>
    </citation>
    <scope>NUCLEOTIDE SEQUENCE [LARGE SCALE GENOMIC DNA]</scope>
    <source>
        <strain evidence="2 3">20160303005-1</strain>
    </source>
</reference>
<dbReference type="RefSeq" id="WP_114867637.1">
    <property type="nucleotide sequence ID" value="NZ_CP034298.1"/>
</dbReference>
<name>A0A7Z2MSU5_VIBPH</name>
<dbReference type="Proteomes" id="UP000856022">
    <property type="component" value="Unassembled WGS sequence"/>
</dbReference>
<accession>A0A7Z2MSU5</accession>
<organism evidence="1">
    <name type="scientific">Vibrio parahaemolyticus</name>
    <dbReference type="NCBI Taxonomy" id="670"/>
    <lineage>
        <taxon>Bacteria</taxon>
        <taxon>Pseudomonadati</taxon>
        <taxon>Pseudomonadota</taxon>
        <taxon>Gammaproteobacteria</taxon>
        <taxon>Vibrionales</taxon>
        <taxon>Vibrionaceae</taxon>
        <taxon>Vibrio</taxon>
    </lineage>
</organism>
<dbReference type="Proteomes" id="UP000464718">
    <property type="component" value="Chromosome i"/>
</dbReference>